<dbReference type="Pfam" id="PF17032">
    <property type="entry name" value="Zn_ribbon_15"/>
    <property type="match status" value="1"/>
</dbReference>
<keyword evidence="3" id="KW-1185">Reference proteome</keyword>
<evidence type="ECO:0000313" key="2">
    <source>
        <dbReference type="EMBL" id="MSS19358.1"/>
    </source>
</evidence>
<dbReference type="PANTHER" id="PTHR36718">
    <property type="entry name" value="OS05G0435400 PROTEIN"/>
    <property type="match status" value="1"/>
</dbReference>
<dbReference type="RefSeq" id="WP_154575755.1">
    <property type="nucleotide sequence ID" value="NZ_VUMO01000002.1"/>
</dbReference>
<evidence type="ECO:0000259" key="1">
    <source>
        <dbReference type="Pfam" id="PF17032"/>
    </source>
</evidence>
<sequence>MFLMIGVTNGQKALPDHQTGVCPRCGQFTAYEVFMTYTQLLLFFIPCFKWHRQYFVRMRCCGAVYALDAEIGRRIARGEAAAIRPEDLDGPIGPAVEDHFRRAPRHRCRFCGYETDENFDYCPKCGRRFED</sequence>
<dbReference type="Proteomes" id="UP000461754">
    <property type="component" value="Unassembled WGS sequence"/>
</dbReference>
<dbReference type="InterPro" id="IPR031493">
    <property type="entry name" value="Zinc_ribbon_15"/>
</dbReference>
<gene>
    <name evidence="2" type="ORF">FYJ52_02880</name>
</gene>
<feature type="domain" description="Zinc-ribbon 15" evidence="1">
    <location>
        <begin position="21"/>
        <end position="126"/>
    </location>
</feature>
<comment type="caution">
    <text evidence="2">The sequence shown here is derived from an EMBL/GenBank/DDBJ whole genome shotgun (WGS) entry which is preliminary data.</text>
</comment>
<dbReference type="InterPro" id="IPR053281">
    <property type="entry name" value="Double_zinc_ribbon"/>
</dbReference>
<dbReference type="EMBL" id="VUMO01000002">
    <property type="protein sequence ID" value="MSS19358.1"/>
    <property type="molecule type" value="Genomic_DNA"/>
</dbReference>
<dbReference type="PANTHER" id="PTHR36718:SF1">
    <property type="entry name" value="DOUBLE ZINC RIBBON PROTEIN MJ0416"/>
    <property type="match status" value="1"/>
</dbReference>
<evidence type="ECO:0000313" key="3">
    <source>
        <dbReference type="Proteomes" id="UP000461754"/>
    </source>
</evidence>
<dbReference type="AlphaFoldDB" id="A0A7X2TA09"/>
<accession>A0A7X2TA09</accession>
<organism evidence="2 3">
    <name type="scientific">Pseudoramibacter porci</name>
    <dbReference type="NCBI Taxonomy" id="2606631"/>
    <lineage>
        <taxon>Bacteria</taxon>
        <taxon>Bacillati</taxon>
        <taxon>Bacillota</taxon>
        <taxon>Clostridia</taxon>
        <taxon>Eubacteriales</taxon>
        <taxon>Eubacteriaceae</taxon>
        <taxon>Pseudoramibacter</taxon>
    </lineage>
</organism>
<reference evidence="2 3" key="1">
    <citation type="submission" date="2019-08" db="EMBL/GenBank/DDBJ databases">
        <title>In-depth cultivation of the pig gut microbiome towards novel bacterial diversity and tailored functional studies.</title>
        <authorList>
            <person name="Wylensek D."/>
            <person name="Hitch T.C.A."/>
            <person name="Clavel T."/>
        </authorList>
    </citation>
    <scope>NUCLEOTIDE SEQUENCE [LARGE SCALE GENOMIC DNA]</scope>
    <source>
        <strain evidence="2 3">RF-744-FAT-4</strain>
    </source>
</reference>
<proteinExistence type="predicted"/>
<protein>
    <submittedName>
        <fullName evidence="2">Zinc-ribbon domain-containing protein</fullName>
    </submittedName>
</protein>
<name>A0A7X2TA09_9FIRM</name>